<gene>
    <name evidence="1" type="ORF">ACFSJ0_59485</name>
</gene>
<reference evidence="2" key="1">
    <citation type="journal article" date="2019" name="Int. J. Syst. Evol. Microbiol.">
        <title>The Global Catalogue of Microorganisms (GCM) 10K type strain sequencing project: providing services to taxonomists for standard genome sequencing and annotation.</title>
        <authorList>
            <consortium name="The Broad Institute Genomics Platform"/>
            <consortium name="The Broad Institute Genome Sequencing Center for Infectious Disease"/>
            <person name="Wu L."/>
            <person name="Ma J."/>
        </authorList>
    </citation>
    <scope>NUCLEOTIDE SEQUENCE [LARGE SCALE GENOMIC DNA]</scope>
    <source>
        <strain evidence="2">CGMCC 1.15399</strain>
    </source>
</reference>
<organism evidence="1 2">
    <name type="scientific">Nonomuraea guangzhouensis</name>
    <dbReference type="NCBI Taxonomy" id="1291555"/>
    <lineage>
        <taxon>Bacteria</taxon>
        <taxon>Bacillati</taxon>
        <taxon>Actinomycetota</taxon>
        <taxon>Actinomycetes</taxon>
        <taxon>Streptosporangiales</taxon>
        <taxon>Streptosporangiaceae</taxon>
        <taxon>Nonomuraea</taxon>
    </lineage>
</organism>
<dbReference type="RefSeq" id="WP_281428886.1">
    <property type="nucleotide sequence ID" value="NZ_JAHKRM010000014.1"/>
</dbReference>
<evidence type="ECO:0000313" key="1">
    <source>
        <dbReference type="EMBL" id="MFD1547120.1"/>
    </source>
</evidence>
<sequence>MVWVYGLIAHALTGGRRDFVSESGLVADEHQVLVESESAPPGA</sequence>
<comment type="caution">
    <text evidence="1">The sequence shown here is derived from an EMBL/GenBank/DDBJ whole genome shotgun (WGS) entry which is preliminary data.</text>
</comment>
<name>A0ABW4GX56_9ACTN</name>
<protein>
    <submittedName>
        <fullName evidence="1">Uncharacterized protein</fullName>
    </submittedName>
</protein>
<keyword evidence="2" id="KW-1185">Reference proteome</keyword>
<dbReference type="Proteomes" id="UP001597097">
    <property type="component" value="Unassembled WGS sequence"/>
</dbReference>
<accession>A0ABW4GX56</accession>
<evidence type="ECO:0000313" key="2">
    <source>
        <dbReference type="Proteomes" id="UP001597097"/>
    </source>
</evidence>
<dbReference type="EMBL" id="JBHUCM010000072">
    <property type="protein sequence ID" value="MFD1547120.1"/>
    <property type="molecule type" value="Genomic_DNA"/>
</dbReference>
<proteinExistence type="predicted"/>